<feature type="transmembrane region" description="Helical" evidence="7">
    <location>
        <begin position="12"/>
        <end position="32"/>
    </location>
</feature>
<dbReference type="InterPro" id="IPR023408">
    <property type="entry name" value="MscS_beta-dom_sf"/>
</dbReference>
<feature type="domain" description="Mechanosensitive ion channel transmembrane helices 2/3" evidence="10">
    <location>
        <begin position="17"/>
        <end position="57"/>
    </location>
</feature>
<dbReference type="Gene3D" id="2.30.30.60">
    <property type="match status" value="1"/>
</dbReference>
<evidence type="ECO:0000256" key="6">
    <source>
        <dbReference type="ARBA" id="ARBA00023136"/>
    </source>
</evidence>
<dbReference type="SUPFAM" id="SSF82861">
    <property type="entry name" value="Mechanosensitive channel protein MscS (YggB), transmembrane region"/>
    <property type="match status" value="1"/>
</dbReference>
<keyword evidence="5 7" id="KW-1133">Transmembrane helix</keyword>
<dbReference type="InterPro" id="IPR049278">
    <property type="entry name" value="MS_channel_C"/>
</dbReference>
<sequence length="224" mass="25457">MTKRNIDPSLIPFLKSLLSIILQISLIISVLSMIGVEMTSFIAILGAAGLAVGLALKDTLQNFAAGVMILFFKPYRVGDWIEFEGLSGRVKEIQIFNTILTTIENKRVIIPNGVLQSNSITNFSAEDKRRIEWIFSIAYGDDYDLAKNLLLKWIKEDSRILEDEDPRIVLSELADSSVNIRVWVWVKKANFQPVKFDFNEKVYKEFPQNGLSIPFPQMDVNINK</sequence>
<evidence type="ECO:0000256" key="4">
    <source>
        <dbReference type="ARBA" id="ARBA00022692"/>
    </source>
</evidence>
<dbReference type="InterPro" id="IPR011066">
    <property type="entry name" value="MscS_channel_C_sf"/>
</dbReference>
<comment type="subcellular location">
    <subcellularLocation>
        <location evidence="1">Cell membrane</location>
        <topology evidence="1">Multi-pass membrane protein</topology>
    </subcellularLocation>
</comment>
<gene>
    <name evidence="11" type="ORF">METZ01_LOCUS32831</name>
</gene>
<evidence type="ECO:0000259" key="8">
    <source>
        <dbReference type="Pfam" id="PF00924"/>
    </source>
</evidence>
<reference evidence="11" key="1">
    <citation type="submission" date="2018-05" db="EMBL/GenBank/DDBJ databases">
        <authorList>
            <person name="Lanie J.A."/>
            <person name="Ng W.-L."/>
            <person name="Kazmierczak K.M."/>
            <person name="Andrzejewski T.M."/>
            <person name="Davidsen T.M."/>
            <person name="Wayne K.J."/>
            <person name="Tettelin H."/>
            <person name="Glass J.I."/>
            <person name="Rusch D."/>
            <person name="Podicherti R."/>
            <person name="Tsui H.-C.T."/>
            <person name="Winkler M.E."/>
        </authorList>
    </citation>
    <scope>NUCLEOTIDE SEQUENCE</scope>
</reference>
<dbReference type="SUPFAM" id="SSF50182">
    <property type="entry name" value="Sm-like ribonucleoproteins"/>
    <property type="match status" value="1"/>
</dbReference>
<dbReference type="InterPro" id="IPR010920">
    <property type="entry name" value="LSM_dom_sf"/>
</dbReference>
<protein>
    <recommendedName>
        <fullName evidence="12">Mechanosensitive ion channel protein MscS</fullName>
    </recommendedName>
</protein>
<evidence type="ECO:0000259" key="10">
    <source>
        <dbReference type="Pfam" id="PF21088"/>
    </source>
</evidence>
<dbReference type="InterPro" id="IPR045275">
    <property type="entry name" value="MscS_archaea/bacteria_type"/>
</dbReference>
<dbReference type="Gene3D" id="1.10.287.1260">
    <property type="match status" value="1"/>
</dbReference>
<keyword evidence="4 7" id="KW-0812">Transmembrane</keyword>
<keyword evidence="3" id="KW-1003">Cell membrane</keyword>
<organism evidence="11">
    <name type="scientific">marine metagenome</name>
    <dbReference type="NCBI Taxonomy" id="408172"/>
    <lineage>
        <taxon>unclassified sequences</taxon>
        <taxon>metagenomes</taxon>
        <taxon>ecological metagenomes</taxon>
    </lineage>
</organism>
<dbReference type="AlphaFoldDB" id="A0A381QPY5"/>
<dbReference type="Gene3D" id="3.30.70.100">
    <property type="match status" value="1"/>
</dbReference>
<dbReference type="SUPFAM" id="SSF82689">
    <property type="entry name" value="Mechanosensitive channel protein MscS (YggB), C-terminal domain"/>
    <property type="match status" value="1"/>
</dbReference>
<name>A0A381QPY5_9ZZZZ</name>
<feature type="domain" description="Mechanosensitive ion channel MscS C-terminal" evidence="9">
    <location>
        <begin position="131"/>
        <end position="213"/>
    </location>
</feature>
<evidence type="ECO:0000256" key="3">
    <source>
        <dbReference type="ARBA" id="ARBA00022475"/>
    </source>
</evidence>
<keyword evidence="6 7" id="KW-0472">Membrane</keyword>
<dbReference type="GO" id="GO:0005886">
    <property type="term" value="C:plasma membrane"/>
    <property type="evidence" value="ECO:0007669"/>
    <property type="project" value="UniProtKB-SubCell"/>
</dbReference>
<accession>A0A381QPY5</accession>
<dbReference type="InterPro" id="IPR006685">
    <property type="entry name" value="MscS_channel_2nd"/>
</dbReference>
<feature type="domain" description="Mechanosensitive ion channel MscS" evidence="8">
    <location>
        <begin position="58"/>
        <end position="124"/>
    </location>
</feature>
<evidence type="ECO:0000256" key="1">
    <source>
        <dbReference type="ARBA" id="ARBA00004651"/>
    </source>
</evidence>
<proteinExistence type="inferred from homology"/>
<evidence type="ECO:0000256" key="7">
    <source>
        <dbReference type="SAM" id="Phobius"/>
    </source>
</evidence>
<evidence type="ECO:0000256" key="2">
    <source>
        <dbReference type="ARBA" id="ARBA00008017"/>
    </source>
</evidence>
<dbReference type="Pfam" id="PF00924">
    <property type="entry name" value="MS_channel_2nd"/>
    <property type="match status" value="1"/>
</dbReference>
<evidence type="ECO:0000313" key="11">
    <source>
        <dbReference type="EMBL" id="SUZ79977.1"/>
    </source>
</evidence>
<comment type="similarity">
    <text evidence="2">Belongs to the MscS (TC 1.A.23) family.</text>
</comment>
<dbReference type="InterPro" id="IPR011014">
    <property type="entry name" value="MscS_channel_TM-2"/>
</dbReference>
<evidence type="ECO:0000259" key="9">
    <source>
        <dbReference type="Pfam" id="PF21082"/>
    </source>
</evidence>
<evidence type="ECO:0000256" key="5">
    <source>
        <dbReference type="ARBA" id="ARBA00022989"/>
    </source>
</evidence>
<dbReference type="PANTHER" id="PTHR30221:SF1">
    <property type="entry name" value="SMALL-CONDUCTANCE MECHANOSENSITIVE CHANNEL"/>
    <property type="match status" value="1"/>
</dbReference>
<dbReference type="Pfam" id="PF21088">
    <property type="entry name" value="MS_channel_1st"/>
    <property type="match status" value="1"/>
</dbReference>
<dbReference type="GO" id="GO:0008381">
    <property type="term" value="F:mechanosensitive monoatomic ion channel activity"/>
    <property type="evidence" value="ECO:0007669"/>
    <property type="project" value="InterPro"/>
</dbReference>
<dbReference type="Pfam" id="PF21082">
    <property type="entry name" value="MS_channel_3rd"/>
    <property type="match status" value="1"/>
</dbReference>
<feature type="transmembrane region" description="Helical" evidence="7">
    <location>
        <begin position="38"/>
        <end position="56"/>
    </location>
</feature>
<dbReference type="EMBL" id="UINC01001408">
    <property type="protein sequence ID" value="SUZ79977.1"/>
    <property type="molecule type" value="Genomic_DNA"/>
</dbReference>
<dbReference type="PANTHER" id="PTHR30221">
    <property type="entry name" value="SMALL-CONDUCTANCE MECHANOSENSITIVE CHANNEL"/>
    <property type="match status" value="1"/>
</dbReference>
<dbReference type="InterPro" id="IPR049142">
    <property type="entry name" value="MS_channel_1st"/>
</dbReference>
<evidence type="ECO:0008006" key="12">
    <source>
        <dbReference type="Google" id="ProtNLM"/>
    </source>
</evidence>